<keyword evidence="2" id="KW-1185">Reference proteome</keyword>
<dbReference type="Proteomes" id="UP001216253">
    <property type="component" value="Unassembled WGS sequence"/>
</dbReference>
<protein>
    <recommendedName>
        <fullName evidence="3">Helix-turn-helix domain-containing protein</fullName>
    </recommendedName>
</protein>
<sequence length="288" mass="32374">MTARPMGDLLTSSSRSTVVFRQTGQPIWRGSYDVEDERTKVGRPFGDGSARQARVVINGIRDTMFAWINKVGTIIDKGGKVHRLRWEHARTACAVLSLMDFATGTCEATYEMIAKAAGICRITAIRHMAILRESKWLDWVRRSESGKQAPNSYIFEISRLPFEAQVHLRQILKRQGVALESHPERKGSGPVPNRAQRLAERVAKGFAGTIDRMTGRKRRDTLIDEAEFVRTEMAHFGDIPTSQWAAMRHPDDPDAQRAYNARLGIPFFVDPSIRNAPDSGLVEQGQKD</sequence>
<dbReference type="RefSeq" id="WP_275227160.1">
    <property type="nucleotide sequence ID" value="NZ_JARESE010000012.1"/>
</dbReference>
<evidence type="ECO:0000313" key="1">
    <source>
        <dbReference type="EMBL" id="MDE8651063.1"/>
    </source>
</evidence>
<evidence type="ECO:0008006" key="3">
    <source>
        <dbReference type="Google" id="ProtNLM"/>
    </source>
</evidence>
<gene>
    <name evidence="1" type="ORF">PYV00_04930</name>
</gene>
<reference evidence="1 2" key="1">
    <citation type="submission" date="2023-03" db="EMBL/GenBank/DDBJ databases">
        <title>NovoSphingobium album sp. nov. isolated from polycyclic aromatic hydrocarbons- and heavy-metal polluted soil.</title>
        <authorList>
            <person name="Liu Z."/>
            <person name="Wang K."/>
        </authorList>
    </citation>
    <scope>NUCLEOTIDE SEQUENCE [LARGE SCALE GENOMIC DNA]</scope>
    <source>
        <strain evidence="1 2">H3SJ31-1</strain>
    </source>
</reference>
<proteinExistence type="predicted"/>
<name>A0ABT5WLZ1_9SPHN</name>
<evidence type="ECO:0000313" key="2">
    <source>
        <dbReference type="Proteomes" id="UP001216253"/>
    </source>
</evidence>
<comment type="caution">
    <text evidence="1">The sequence shown here is derived from an EMBL/GenBank/DDBJ whole genome shotgun (WGS) entry which is preliminary data.</text>
</comment>
<organism evidence="1 2">
    <name type="scientific">Novosphingobium album</name>
    <name type="common">ex Liu et al. 2023</name>
    <dbReference type="NCBI Taxonomy" id="3031130"/>
    <lineage>
        <taxon>Bacteria</taxon>
        <taxon>Pseudomonadati</taxon>
        <taxon>Pseudomonadota</taxon>
        <taxon>Alphaproteobacteria</taxon>
        <taxon>Sphingomonadales</taxon>
        <taxon>Sphingomonadaceae</taxon>
        <taxon>Novosphingobium</taxon>
    </lineage>
</organism>
<dbReference type="EMBL" id="JARESE010000012">
    <property type="protein sequence ID" value="MDE8651063.1"/>
    <property type="molecule type" value="Genomic_DNA"/>
</dbReference>
<accession>A0ABT5WLZ1</accession>